<comment type="caution">
    <text evidence="1">The sequence shown here is derived from an EMBL/GenBank/DDBJ whole genome shotgun (WGS) entry which is preliminary data.</text>
</comment>
<proteinExistence type="predicted"/>
<evidence type="ECO:0000313" key="2">
    <source>
        <dbReference type="Proteomes" id="UP001081709"/>
    </source>
</evidence>
<sequence length="108" mass="12015">MSSEKRRPLVDKAYDVVVEQVRAKTGGRALAQAFATVAYGHFARRDIFSSCYWTGPKMAAILQTAAGTPPRIRKDTRDVLTDDGLLDQDGDLTPKGWAAAEYLRRTQR</sequence>
<dbReference type="Proteomes" id="UP001081709">
    <property type="component" value="Unassembled WGS sequence"/>
</dbReference>
<name>A0ABT3WUE0_9CORY</name>
<dbReference type="EMBL" id="JAPMKV010000010">
    <property type="protein sequence ID" value="MCX7445845.1"/>
    <property type="molecule type" value="Genomic_DNA"/>
</dbReference>
<gene>
    <name evidence="1" type="ORF">OS125_11445</name>
</gene>
<reference evidence="1" key="1">
    <citation type="submission" date="2022-11" db="EMBL/GenBank/DDBJ databases">
        <title>Corynebacterium sp. isolated from Penguins.</title>
        <authorList>
            <person name="Sedlar K."/>
            <person name="Svec P."/>
        </authorList>
    </citation>
    <scope>NUCLEOTIDE SEQUENCE</scope>
    <source>
        <strain evidence="1">P7003</strain>
    </source>
</reference>
<accession>A0ABT3WUE0</accession>
<keyword evidence="2" id="KW-1185">Reference proteome</keyword>
<protein>
    <submittedName>
        <fullName evidence="1">Uncharacterized protein</fullName>
    </submittedName>
</protein>
<organism evidence="1 2">
    <name type="scientific">Corynebacterium pygosceleis</name>
    <dbReference type="NCBI Taxonomy" id="2800406"/>
    <lineage>
        <taxon>Bacteria</taxon>
        <taxon>Bacillati</taxon>
        <taxon>Actinomycetota</taxon>
        <taxon>Actinomycetes</taxon>
        <taxon>Mycobacteriales</taxon>
        <taxon>Corynebacteriaceae</taxon>
        <taxon>Corynebacterium</taxon>
    </lineage>
</organism>
<evidence type="ECO:0000313" key="1">
    <source>
        <dbReference type="EMBL" id="MCX7445845.1"/>
    </source>
</evidence>
<dbReference type="RefSeq" id="WP_267186866.1">
    <property type="nucleotide sequence ID" value="NZ_JAPMKV010000010.1"/>
</dbReference>